<evidence type="ECO:0000259" key="2">
    <source>
        <dbReference type="PROSITE" id="PS51140"/>
    </source>
</evidence>
<dbReference type="InterPro" id="IPR041800">
    <property type="entry name" value="ASCC2_CUE"/>
</dbReference>
<feature type="compositionally biased region" description="Gly residues" evidence="1">
    <location>
        <begin position="611"/>
        <end position="620"/>
    </location>
</feature>
<name>A0A6A6WR30_9PLEO</name>
<dbReference type="Proteomes" id="UP000799757">
    <property type="component" value="Unassembled WGS sequence"/>
</dbReference>
<feature type="domain" description="CUE" evidence="2">
    <location>
        <begin position="323"/>
        <end position="366"/>
    </location>
</feature>
<dbReference type="GO" id="GO:0043130">
    <property type="term" value="F:ubiquitin binding"/>
    <property type="evidence" value="ECO:0007669"/>
    <property type="project" value="InterPro"/>
</dbReference>
<dbReference type="OrthoDB" id="5577209at2759"/>
<dbReference type="EMBL" id="MU002500">
    <property type="protein sequence ID" value="KAF2786277.1"/>
    <property type="molecule type" value="Genomic_DNA"/>
</dbReference>
<protein>
    <recommendedName>
        <fullName evidence="2">CUE domain-containing protein</fullName>
    </recommendedName>
</protein>
<dbReference type="PANTHER" id="PTHR21494:SF0">
    <property type="entry name" value="ACTIVATING SIGNAL COINTEGRATOR 1 COMPLEX SUBUNIT 2"/>
    <property type="match status" value="1"/>
</dbReference>
<dbReference type="SUPFAM" id="SSF46934">
    <property type="entry name" value="UBA-like"/>
    <property type="match status" value="1"/>
</dbReference>
<evidence type="ECO:0000313" key="4">
    <source>
        <dbReference type="Proteomes" id="UP000799757"/>
    </source>
</evidence>
<keyword evidence="4" id="KW-1185">Reference proteome</keyword>
<dbReference type="InterPro" id="IPR003892">
    <property type="entry name" value="CUE"/>
</dbReference>
<sequence length="659" mass="72393">MPAPTFAPFPQANVRQSVLPQEWEIYLESWTSLAELYLRLNDKDFASAITEGDSLMNFLISFFHELVNDDSIAPEVAGLRKLCFLLIHRIYSGDQMPMSLLDWLVISDICHAFPKSERFRALIQTLWKRKGGILEHNLKTAKTSLIKNLESKKPEDADLVLHKLAPLLRTSPDAGIYLLTGSDFLDALNSAYSKVSSSLQKKLITTAYIGLVSLLEGPKPNYSLLSDHLYSLKTTGETEQTADPTRKLFISDLVTNTPLLNKIHEGVSDPEGQRAKNMAATLSAFRQSNIMRPRKLIRRKVDKGKGKAKEEYNHDAFGEVHIHRMSLVSQIQDLFPDLGSAFVVKLLDEYGENIEEVTGHLLEGSLPPRLANADRSEQVLDTSTTSGSHLTPRSTPPAQYMPLPERRNKFDNDEFDRLAVDASRLHIGRKNQQLTADNILSDRSNAPNKSAILSALAAFDSDDDERDDTYDVEDVGGTVDSAIAGGDEANADLGGQNEEALFKAYSTAPELFGRDSETRRSKPRTALKIETGMTDEAIEGWGIMVGRDPKRLRRLEAKFSTFGGQQRELASTAYRESPANSGGEADEGSGDGQRGGRGGYLGRGRGRGRGRGGVGRGGNVAGPSDDKATQAARRRKETNKGSRAKAGRAKKMARAGFSG</sequence>
<evidence type="ECO:0000313" key="3">
    <source>
        <dbReference type="EMBL" id="KAF2786277.1"/>
    </source>
</evidence>
<dbReference type="SMART" id="SM00546">
    <property type="entry name" value="CUE"/>
    <property type="match status" value="1"/>
</dbReference>
<gene>
    <name evidence="3" type="ORF">K505DRAFT_318688</name>
</gene>
<feature type="compositionally biased region" description="Gly residues" evidence="1">
    <location>
        <begin position="590"/>
        <end position="603"/>
    </location>
</feature>
<dbReference type="Gene3D" id="1.10.8.10">
    <property type="entry name" value="DNA helicase RuvA subunit, C-terminal domain"/>
    <property type="match status" value="1"/>
</dbReference>
<feature type="compositionally biased region" description="Polar residues" evidence="1">
    <location>
        <begin position="379"/>
        <end position="397"/>
    </location>
</feature>
<dbReference type="PANTHER" id="PTHR21494">
    <property type="entry name" value="ACTIVATING SIGNAL COINTEGRATOR 1 COMPLEX SUBUNIT 2 ASC-1 COMPLEX SUBUNIT P100"/>
    <property type="match status" value="1"/>
</dbReference>
<reference evidence="3" key="1">
    <citation type="journal article" date="2020" name="Stud. Mycol.">
        <title>101 Dothideomycetes genomes: a test case for predicting lifestyles and emergence of pathogens.</title>
        <authorList>
            <person name="Haridas S."/>
            <person name="Albert R."/>
            <person name="Binder M."/>
            <person name="Bloem J."/>
            <person name="Labutti K."/>
            <person name="Salamov A."/>
            <person name="Andreopoulos B."/>
            <person name="Baker S."/>
            <person name="Barry K."/>
            <person name="Bills G."/>
            <person name="Bluhm B."/>
            <person name="Cannon C."/>
            <person name="Castanera R."/>
            <person name="Culley D."/>
            <person name="Daum C."/>
            <person name="Ezra D."/>
            <person name="Gonzalez J."/>
            <person name="Henrissat B."/>
            <person name="Kuo A."/>
            <person name="Liang C."/>
            <person name="Lipzen A."/>
            <person name="Lutzoni F."/>
            <person name="Magnuson J."/>
            <person name="Mondo S."/>
            <person name="Nolan M."/>
            <person name="Ohm R."/>
            <person name="Pangilinan J."/>
            <person name="Park H.-J."/>
            <person name="Ramirez L."/>
            <person name="Alfaro M."/>
            <person name="Sun H."/>
            <person name="Tritt A."/>
            <person name="Yoshinaga Y."/>
            <person name="Zwiers L.-H."/>
            <person name="Turgeon B."/>
            <person name="Goodwin S."/>
            <person name="Spatafora J."/>
            <person name="Crous P."/>
            <person name="Grigoriev I."/>
        </authorList>
    </citation>
    <scope>NUCLEOTIDE SEQUENCE</scope>
    <source>
        <strain evidence="3">CBS 109.77</strain>
    </source>
</reference>
<dbReference type="InterPro" id="IPR009060">
    <property type="entry name" value="UBA-like_sf"/>
</dbReference>
<feature type="compositionally biased region" description="Basic residues" evidence="1">
    <location>
        <begin position="632"/>
        <end position="653"/>
    </location>
</feature>
<feature type="region of interest" description="Disordered" evidence="1">
    <location>
        <begin position="563"/>
        <end position="659"/>
    </location>
</feature>
<dbReference type="Pfam" id="PF02845">
    <property type="entry name" value="CUE"/>
    <property type="match status" value="1"/>
</dbReference>
<dbReference type="InterPro" id="IPR052586">
    <property type="entry name" value="ASCC2"/>
</dbReference>
<dbReference type="AlphaFoldDB" id="A0A6A6WR30"/>
<proteinExistence type="predicted"/>
<feature type="region of interest" description="Disordered" evidence="1">
    <location>
        <begin position="373"/>
        <end position="403"/>
    </location>
</feature>
<dbReference type="CDD" id="cd14364">
    <property type="entry name" value="CUE_ASCC2"/>
    <property type="match status" value="1"/>
</dbReference>
<evidence type="ECO:0000256" key="1">
    <source>
        <dbReference type="SAM" id="MobiDB-lite"/>
    </source>
</evidence>
<organism evidence="3 4">
    <name type="scientific">Melanomma pulvis-pyrius CBS 109.77</name>
    <dbReference type="NCBI Taxonomy" id="1314802"/>
    <lineage>
        <taxon>Eukaryota</taxon>
        <taxon>Fungi</taxon>
        <taxon>Dikarya</taxon>
        <taxon>Ascomycota</taxon>
        <taxon>Pezizomycotina</taxon>
        <taxon>Dothideomycetes</taxon>
        <taxon>Pleosporomycetidae</taxon>
        <taxon>Pleosporales</taxon>
        <taxon>Melanommataceae</taxon>
        <taxon>Melanomma</taxon>
    </lineage>
</organism>
<dbReference type="PROSITE" id="PS51140">
    <property type="entry name" value="CUE"/>
    <property type="match status" value="1"/>
</dbReference>
<accession>A0A6A6WR30</accession>